<dbReference type="AlphaFoldDB" id="A0A9P0HZX7"/>
<feature type="region of interest" description="Disordered" evidence="1">
    <location>
        <begin position="1"/>
        <end position="35"/>
    </location>
</feature>
<name>A0A9P0HZX7_SPOLI</name>
<evidence type="ECO:0000313" key="3">
    <source>
        <dbReference type="Proteomes" id="UP001153321"/>
    </source>
</evidence>
<reference evidence="2" key="1">
    <citation type="submission" date="2022-02" db="EMBL/GenBank/DDBJ databases">
        <authorList>
            <person name="King R."/>
        </authorList>
    </citation>
    <scope>NUCLEOTIDE SEQUENCE</scope>
</reference>
<feature type="compositionally biased region" description="Low complexity" evidence="1">
    <location>
        <begin position="8"/>
        <end position="28"/>
    </location>
</feature>
<dbReference type="Proteomes" id="UP001153321">
    <property type="component" value="Chromosome 16"/>
</dbReference>
<evidence type="ECO:0000256" key="1">
    <source>
        <dbReference type="SAM" id="MobiDB-lite"/>
    </source>
</evidence>
<organism evidence="2 3">
    <name type="scientific">Spodoptera littoralis</name>
    <name type="common">Egyptian cotton leafworm</name>
    <dbReference type="NCBI Taxonomy" id="7109"/>
    <lineage>
        <taxon>Eukaryota</taxon>
        <taxon>Metazoa</taxon>
        <taxon>Ecdysozoa</taxon>
        <taxon>Arthropoda</taxon>
        <taxon>Hexapoda</taxon>
        <taxon>Insecta</taxon>
        <taxon>Pterygota</taxon>
        <taxon>Neoptera</taxon>
        <taxon>Endopterygota</taxon>
        <taxon>Lepidoptera</taxon>
        <taxon>Glossata</taxon>
        <taxon>Ditrysia</taxon>
        <taxon>Noctuoidea</taxon>
        <taxon>Noctuidae</taxon>
        <taxon>Amphipyrinae</taxon>
        <taxon>Spodoptera</taxon>
    </lineage>
</organism>
<dbReference type="EMBL" id="LR824547">
    <property type="protein sequence ID" value="CAH1637628.1"/>
    <property type="molecule type" value="Genomic_DNA"/>
</dbReference>
<evidence type="ECO:0000313" key="2">
    <source>
        <dbReference type="EMBL" id="CAH1637628.1"/>
    </source>
</evidence>
<accession>A0A9P0HZX7</accession>
<proteinExistence type="predicted"/>
<gene>
    <name evidence="2" type="ORF">SPLIT_LOCUS2986</name>
</gene>
<sequence>MTMKLEISDSQSNQSDISSDSQSSQDSSTNDFVSSVPTSRSLLTLHMPLFMKIHLREVTNLLECSMGGTDHLP</sequence>
<protein>
    <submittedName>
        <fullName evidence="2">Uncharacterized protein</fullName>
    </submittedName>
</protein>
<keyword evidence="3" id="KW-1185">Reference proteome</keyword>